<keyword evidence="3" id="KW-1185">Reference proteome</keyword>
<evidence type="ECO:0000313" key="2">
    <source>
        <dbReference type="EMBL" id="GIE13610.1"/>
    </source>
</evidence>
<feature type="transmembrane region" description="Helical" evidence="1">
    <location>
        <begin position="35"/>
        <end position="57"/>
    </location>
</feature>
<proteinExistence type="predicted"/>
<name>A0A919J462_9ACTN</name>
<keyword evidence="1" id="KW-1133">Transmembrane helix</keyword>
<protein>
    <submittedName>
        <fullName evidence="2">Uncharacterized protein</fullName>
    </submittedName>
</protein>
<accession>A0A919J462</accession>
<evidence type="ECO:0000256" key="1">
    <source>
        <dbReference type="SAM" id="Phobius"/>
    </source>
</evidence>
<dbReference type="AlphaFoldDB" id="A0A919J462"/>
<organism evidence="2 3">
    <name type="scientific">Paractinoplanes ferrugineus</name>
    <dbReference type="NCBI Taxonomy" id="113564"/>
    <lineage>
        <taxon>Bacteria</taxon>
        <taxon>Bacillati</taxon>
        <taxon>Actinomycetota</taxon>
        <taxon>Actinomycetes</taxon>
        <taxon>Micromonosporales</taxon>
        <taxon>Micromonosporaceae</taxon>
        <taxon>Paractinoplanes</taxon>
    </lineage>
</organism>
<comment type="caution">
    <text evidence="2">The sequence shown here is derived from an EMBL/GenBank/DDBJ whole genome shotgun (WGS) entry which is preliminary data.</text>
</comment>
<dbReference type="EMBL" id="BOMM01000049">
    <property type="protein sequence ID" value="GIE13610.1"/>
    <property type="molecule type" value="Genomic_DNA"/>
</dbReference>
<keyword evidence="1" id="KW-0812">Transmembrane</keyword>
<evidence type="ECO:0000313" key="3">
    <source>
        <dbReference type="Proteomes" id="UP000598174"/>
    </source>
</evidence>
<dbReference type="Proteomes" id="UP000598174">
    <property type="component" value="Unassembled WGS sequence"/>
</dbReference>
<gene>
    <name evidence="2" type="ORF">Afe05nite_54500</name>
</gene>
<reference evidence="2" key="1">
    <citation type="submission" date="2021-01" db="EMBL/GenBank/DDBJ databases">
        <title>Whole genome shotgun sequence of Actinoplanes ferrugineus NBRC 15555.</title>
        <authorList>
            <person name="Komaki H."/>
            <person name="Tamura T."/>
        </authorList>
    </citation>
    <scope>NUCLEOTIDE SEQUENCE</scope>
    <source>
        <strain evidence="2">NBRC 15555</strain>
    </source>
</reference>
<sequence>MLGLAGRTCLVRAPRPGLTEGRPPMPREKVLGYESIFLTQVLATIVGCVFAGTTNFWRS</sequence>
<keyword evidence="1" id="KW-0472">Membrane</keyword>